<organism evidence="1 2">
    <name type="scientific">Paenibacillus glucanolyticus</name>
    <dbReference type="NCBI Taxonomy" id="59843"/>
    <lineage>
        <taxon>Bacteria</taxon>
        <taxon>Bacillati</taxon>
        <taxon>Bacillota</taxon>
        <taxon>Bacilli</taxon>
        <taxon>Bacillales</taxon>
        <taxon>Paenibacillaceae</taxon>
        <taxon>Paenibacillus</taxon>
    </lineage>
</organism>
<reference evidence="1" key="1">
    <citation type="journal article" date="2016" name="Genome Announc.">
        <title>Draft genomes of two strains of Paenibacillus glucanolyticus with capability to degrade lignocellulose.</title>
        <authorList>
            <person name="Mathews S.L."/>
            <person name="Pawlak J."/>
            <person name="Grunden A.M."/>
        </authorList>
    </citation>
    <scope>NUCLEOTIDE SEQUENCE [LARGE SCALE GENOMIC DNA]</scope>
    <source>
        <strain evidence="1">SLM1</strain>
    </source>
</reference>
<dbReference type="OrthoDB" id="2943866at2"/>
<dbReference type="AlphaFoldDB" id="A0A163ISR8"/>
<gene>
    <name evidence="1" type="ORF">AWU65_09440</name>
</gene>
<protein>
    <submittedName>
        <fullName evidence="1">Uncharacterized protein</fullName>
    </submittedName>
</protein>
<name>A0A163ISR8_9BACL</name>
<dbReference type="Proteomes" id="UP000076796">
    <property type="component" value="Unassembled WGS sequence"/>
</dbReference>
<proteinExistence type="predicted"/>
<sequence>MECNYRDRLLSEVSWLAINISLGAGAISVNQLNKGCTIAVGDNSQPGWSQKGKHNYANCQNIGINVQTEFFAIVFDKDVIDNRISGIKSFASLQNQMA</sequence>
<evidence type="ECO:0000313" key="1">
    <source>
        <dbReference type="EMBL" id="KZS46131.1"/>
    </source>
</evidence>
<dbReference type="EMBL" id="LWMH01000001">
    <property type="protein sequence ID" value="KZS46131.1"/>
    <property type="molecule type" value="Genomic_DNA"/>
</dbReference>
<evidence type="ECO:0000313" key="2">
    <source>
        <dbReference type="Proteomes" id="UP000076796"/>
    </source>
</evidence>
<comment type="caution">
    <text evidence="1">The sequence shown here is derived from an EMBL/GenBank/DDBJ whole genome shotgun (WGS) entry which is preliminary data.</text>
</comment>
<keyword evidence="2" id="KW-1185">Reference proteome</keyword>
<dbReference type="STRING" id="59843.A3958_08935"/>
<accession>A0A163ISR8</accession>